<gene>
    <name evidence="8" type="primary">Contig5880.g6301</name>
    <name evidence="8" type="ORF">STYLEM_13647</name>
</gene>
<accession>A0A078ATN8</accession>
<keyword evidence="5 6" id="KW-0472">Membrane</keyword>
<keyword evidence="4 6" id="KW-1133">Transmembrane helix</keyword>
<evidence type="ECO:0000256" key="3">
    <source>
        <dbReference type="ARBA" id="ARBA00022692"/>
    </source>
</evidence>
<dbReference type="GO" id="GO:0015171">
    <property type="term" value="F:amino acid transmembrane transporter activity"/>
    <property type="evidence" value="ECO:0007669"/>
    <property type="project" value="TreeGrafter"/>
</dbReference>
<dbReference type="Proteomes" id="UP000039865">
    <property type="component" value="Unassembled WGS sequence"/>
</dbReference>
<dbReference type="InterPro" id="IPR002293">
    <property type="entry name" value="AA/rel_permease1"/>
</dbReference>
<feature type="transmembrane region" description="Helical" evidence="6">
    <location>
        <begin position="224"/>
        <end position="248"/>
    </location>
</feature>
<feature type="transmembrane region" description="Helical" evidence="6">
    <location>
        <begin position="268"/>
        <end position="289"/>
    </location>
</feature>
<evidence type="ECO:0000313" key="9">
    <source>
        <dbReference type="Proteomes" id="UP000039865"/>
    </source>
</evidence>
<evidence type="ECO:0000256" key="5">
    <source>
        <dbReference type="ARBA" id="ARBA00023136"/>
    </source>
</evidence>
<proteinExistence type="predicted"/>
<dbReference type="Pfam" id="PF13520">
    <property type="entry name" value="AA_permease_2"/>
    <property type="match status" value="1"/>
</dbReference>
<dbReference type="Gene3D" id="1.20.1740.10">
    <property type="entry name" value="Amino acid/polyamine transporter I"/>
    <property type="match status" value="1"/>
</dbReference>
<feature type="transmembrane region" description="Helical" evidence="6">
    <location>
        <begin position="88"/>
        <end position="108"/>
    </location>
</feature>
<feature type="transmembrane region" description="Helical" evidence="6">
    <location>
        <begin position="378"/>
        <end position="394"/>
    </location>
</feature>
<feature type="transmembrane region" description="Helical" evidence="6">
    <location>
        <begin position="184"/>
        <end position="203"/>
    </location>
</feature>
<dbReference type="PIRSF" id="PIRSF006060">
    <property type="entry name" value="AA_transporter"/>
    <property type="match status" value="1"/>
</dbReference>
<name>A0A078ATN8_STYLE</name>
<feature type="transmembrane region" description="Helical" evidence="6">
    <location>
        <begin position="322"/>
        <end position="339"/>
    </location>
</feature>
<dbReference type="PANTHER" id="PTHR43243:SF4">
    <property type="entry name" value="CATIONIC AMINO ACID TRANSPORTER 4"/>
    <property type="match status" value="1"/>
</dbReference>
<evidence type="ECO:0000256" key="6">
    <source>
        <dbReference type="SAM" id="Phobius"/>
    </source>
</evidence>
<dbReference type="AlphaFoldDB" id="A0A078ATN8"/>
<keyword evidence="2" id="KW-0813">Transport</keyword>
<feature type="domain" description="Cationic amino acid transporter C-terminal" evidence="7">
    <location>
        <begin position="430"/>
        <end position="480"/>
    </location>
</feature>
<reference evidence="8 9" key="1">
    <citation type="submission" date="2014-06" db="EMBL/GenBank/DDBJ databases">
        <authorList>
            <person name="Swart Estienne"/>
        </authorList>
    </citation>
    <scope>NUCLEOTIDE SEQUENCE [LARGE SCALE GENOMIC DNA]</scope>
    <source>
        <strain evidence="8 9">130c</strain>
    </source>
</reference>
<evidence type="ECO:0000259" key="7">
    <source>
        <dbReference type="Pfam" id="PF13906"/>
    </source>
</evidence>
<dbReference type="InterPro" id="IPR029485">
    <property type="entry name" value="CAT_C"/>
</dbReference>
<sequence length="496" mass="55029">MFGIGNTIGAGIFALIGLGAQYAGPSLFLSFLFCGLVSSTTALIYSELSAKMPSSGSSYSYVYSTFGELPGWIVGWNLNLRYGITAGALSRAWTSYFVGLLGAIGIKLPKVLYSIQIYKYDASIMSVLFIIICTIIMNMGAKSSNIFNYSITVGKLVTIVLIVIVGFTYFDINNFDPFIIEERGGILGTIQGGALTFLAYLGFDFITTLSQEAKSPKKDLPRSILLTVGICTFIYCIMSFSLAGVTRLDKLQADTAIALAFEIVGNKWMVFIIYFSAFFGLTAATFAPLMSQPRILKAYADDGLFFKIFSKINPKTQVPTEGSVYICIFVCLVCFFFSLEEMSKTVSLSILLSYSVTNAACIAQRFREETTKVSKYEVYIWSFFVLALAFSFSVSLSWSIYITTSLGSFTLILMIQLMRIPQISIPKETFRCPFVPTIPCIGIIGNLMLCCQMDYMTWVYYFIFNAIGICFYVGYGYRNSKLNRSQIGQNSKSINY</sequence>
<dbReference type="InParanoid" id="A0A078ATN8"/>
<feature type="transmembrane region" description="Helical" evidence="6">
    <location>
        <begin position="455"/>
        <end position="475"/>
    </location>
</feature>
<feature type="transmembrane region" description="Helical" evidence="6">
    <location>
        <begin position="120"/>
        <end position="141"/>
    </location>
</feature>
<feature type="transmembrane region" description="Helical" evidence="6">
    <location>
        <begin position="153"/>
        <end position="172"/>
    </location>
</feature>
<keyword evidence="3 6" id="KW-0812">Transmembrane</keyword>
<evidence type="ECO:0000313" key="8">
    <source>
        <dbReference type="EMBL" id="CDW84582.1"/>
    </source>
</evidence>
<comment type="subcellular location">
    <subcellularLocation>
        <location evidence="1">Membrane</location>
        <topology evidence="1">Multi-pass membrane protein</topology>
    </subcellularLocation>
</comment>
<feature type="transmembrane region" description="Helical" evidence="6">
    <location>
        <begin position="27"/>
        <end position="45"/>
    </location>
</feature>
<keyword evidence="9" id="KW-1185">Reference proteome</keyword>
<dbReference type="PANTHER" id="PTHR43243">
    <property type="entry name" value="INNER MEMBRANE TRANSPORTER YGJI-RELATED"/>
    <property type="match status" value="1"/>
</dbReference>
<protein>
    <submittedName>
        <fullName evidence="8">Amino acid transporter</fullName>
    </submittedName>
</protein>
<evidence type="ECO:0000256" key="4">
    <source>
        <dbReference type="ARBA" id="ARBA00022989"/>
    </source>
</evidence>
<dbReference type="EMBL" id="CCKQ01012949">
    <property type="protein sequence ID" value="CDW84582.1"/>
    <property type="molecule type" value="Genomic_DNA"/>
</dbReference>
<evidence type="ECO:0000256" key="2">
    <source>
        <dbReference type="ARBA" id="ARBA00022448"/>
    </source>
</evidence>
<dbReference type="OrthoDB" id="424769at2759"/>
<evidence type="ECO:0000256" key="1">
    <source>
        <dbReference type="ARBA" id="ARBA00004141"/>
    </source>
</evidence>
<dbReference type="GO" id="GO:0016020">
    <property type="term" value="C:membrane"/>
    <property type="evidence" value="ECO:0007669"/>
    <property type="project" value="UniProtKB-SubCell"/>
</dbReference>
<dbReference type="OMA" id="AMFSTAN"/>
<dbReference type="Pfam" id="PF13906">
    <property type="entry name" value="AA_permease_C"/>
    <property type="match status" value="1"/>
</dbReference>
<organism evidence="8 9">
    <name type="scientific">Stylonychia lemnae</name>
    <name type="common">Ciliate</name>
    <dbReference type="NCBI Taxonomy" id="5949"/>
    <lineage>
        <taxon>Eukaryota</taxon>
        <taxon>Sar</taxon>
        <taxon>Alveolata</taxon>
        <taxon>Ciliophora</taxon>
        <taxon>Intramacronucleata</taxon>
        <taxon>Spirotrichea</taxon>
        <taxon>Stichotrichia</taxon>
        <taxon>Sporadotrichida</taxon>
        <taxon>Oxytrichidae</taxon>
        <taxon>Stylonychinae</taxon>
        <taxon>Stylonychia</taxon>
    </lineage>
</organism>